<gene>
    <name evidence="3" type="ORF">Plil01_000171700</name>
</gene>
<feature type="chain" id="PRO_5040922272" evidence="2">
    <location>
        <begin position="23"/>
        <end position="95"/>
    </location>
</feature>
<keyword evidence="4" id="KW-1185">Reference proteome</keyword>
<comment type="caution">
    <text evidence="3">The sequence shown here is derived from an EMBL/GenBank/DDBJ whole genome shotgun (WGS) entry which is preliminary data.</text>
</comment>
<reference evidence="3" key="1">
    <citation type="submission" date="2023-04" db="EMBL/GenBank/DDBJ databases">
        <title>Phytophthora lilii NBRC 32176.</title>
        <authorList>
            <person name="Ichikawa N."/>
            <person name="Sato H."/>
            <person name="Tonouchi N."/>
        </authorList>
    </citation>
    <scope>NUCLEOTIDE SEQUENCE</scope>
    <source>
        <strain evidence="3">NBRC 32176</strain>
    </source>
</reference>
<dbReference type="Proteomes" id="UP001165083">
    <property type="component" value="Unassembled WGS sequence"/>
</dbReference>
<keyword evidence="2" id="KW-0732">Signal</keyword>
<feature type="region of interest" description="Disordered" evidence="1">
    <location>
        <begin position="50"/>
        <end position="69"/>
    </location>
</feature>
<feature type="compositionally biased region" description="Basic and acidic residues" evidence="1">
    <location>
        <begin position="50"/>
        <end position="63"/>
    </location>
</feature>
<sequence length="95" mass="10001">MLRKAGSIGAALATLTPLVALAAGEAAQRYDDSNKVVYAKQQLLRWRGVCDPERDSNTPKADETGASAWLGSAPPKFPYLLSISAGDNPAVVTKT</sequence>
<proteinExistence type="predicted"/>
<evidence type="ECO:0000313" key="4">
    <source>
        <dbReference type="Proteomes" id="UP001165083"/>
    </source>
</evidence>
<evidence type="ECO:0000313" key="3">
    <source>
        <dbReference type="EMBL" id="GMF10962.1"/>
    </source>
</evidence>
<name>A0A9W6TDD9_9STRA</name>
<organism evidence="3 4">
    <name type="scientific">Phytophthora lilii</name>
    <dbReference type="NCBI Taxonomy" id="2077276"/>
    <lineage>
        <taxon>Eukaryota</taxon>
        <taxon>Sar</taxon>
        <taxon>Stramenopiles</taxon>
        <taxon>Oomycota</taxon>
        <taxon>Peronosporomycetes</taxon>
        <taxon>Peronosporales</taxon>
        <taxon>Peronosporaceae</taxon>
        <taxon>Phytophthora</taxon>
    </lineage>
</organism>
<feature type="signal peptide" evidence="2">
    <location>
        <begin position="1"/>
        <end position="22"/>
    </location>
</feature>
<evidence type="ECO:0000256" key="2">
    <source>
        <dbReference type="SAM" id="SignalP"/>
    </source>
</evidence>
<protein>
    <submittedName>
        <fullName evidence="3">Unnamed protein product</fullName>
    </submittedName>
</protein>
<dbReference type="EMBL" id="BSXW01000058">
    <property type="protein sequence ID" value="GMF10962.1"/>
    <property type="molecule type" value="Genomic_DNA"/>
</dbReference>
<dbReference type="AlphaFoldDB" id="A0A9W6TDD9"/>
<accession>A0A9W6TDD9</accession>
<evidence type="ECO:0000256" key="1">
    <source>
        <dbReference type="SAM" id="MobiDB-lite"/>
    </source>
</evidence>